<accession>U9UVN9</accession>
<protein>
    <submittedName>
        <fullName evidence="1">Uncharacterized protein</fullName>
    </submittedName>
</protein>
<name>U9UVN9_RHIID</name>
<organism evidence="1">
    <name type="scientific">Rhizophagus irregularis (strain DAOM 181602 / DAOM 197198 / MUCL 43194)</name>
    <name type="common">Arbuscular mycorrhizal fungus</name>
    <name type="synonym">Glomus intraradices</name>
    <dbReference type="NCBI Taxonomy" id="747089"/>
    <lineage>
        <taxon>Eukaryota</taxon>
        <taxon>Fungi</taxon>
        <taxon>Fungi incertae sedis</taxon>
        <taxon>Mucoromycota</taxon>
        <taxon>Glomeromycotina</taxon>
        <taxon>Glomeromycetes</taxon>
        <taxon>Glomerales</taxon>
        <taxon>Glomeraceae</taxon>
        <taxon>Rhizophagus</taxon>
    </lineage>
</organism>
<sequence length="115" mass="13190">MSSTPFIEIDWSSASQHSYPQLGDFILPENDSAIILHNTERSTVLSAKDILSLDIDDIYPYMYSTLHFKDNDLEETYNENEDDYFQELLNTALNAEIQEVSHGGNDIPPIIYPQF</sequence>
<gene>
    <name evidence="1" type="ORF">GLOINDRAFT_19357</name>
</gene>
<reference evidence="1" key="1">
    <citation type="submission" date="2013-07" db="EMBL/GenBank/DDBJ databases">
        <title>The genome of an arbuscular mycorrhizal fungus provides insights into the evolution of the oldest plant symbiosis.</title>
        <authorList>
            <consortium name="DOE Joint Genome Institute"/>
            <person name="Tisserant E."/>
            <person name="Malbreil M."/>
            <person name="Kuo A."/>
            <person name="Kohler A."/>
            <person name="Symeonidi A."/>
            <person name="Balestrini R."/>
            <person name="Charron P."/>
            <person name="Duensing N."/>
            <person name="Frei-dit-Frey N."/>
            <person name="Gianinazzi-Pearson V."/>
            <person name="Gilbert B."/>
            <person name="Handa Y."/>
            <person name="Hijri M."/>
            <person name="Kaul R."/>
            <person name="Kawaguchi M."/>
            <person name="Krajinski F."/>
            <person name="Lammers P."/>
            <person name="Lapierre D."/>
            <person name="Masclaux F.G."/>
            <person name="Murat C."/>
            <person name="Morin E."/>
            <person name="Ndikumana S."/>
            <person name="Pagni M."/>
            <person name="Petitpierre D."/>
            <person name="Requena N."/>
            <person name="Rosikiewicz P."/>
            <person name="Riley R."/>
            <person name="Saito K."/>
            <person name="San Clemente H."/>
            <person name="Shapiro H."/>
            <person name="van Tuinen D."/>
            <person name="Becard G."/>
            <person name="Bonfante P."/>
            <person name="Paszkowski U."/>
            <person name="Shachar-Hill Y."/>
            <person name="Young J.P."/>
            <person name="Sanders I.R."/>
            <person name="Henrissat B."/>
            <person name="Rensing S.A."/>
            <person name="Grigoriev I.V."/>
            <person name="Corradi N."/>
            <person name="Roux C."/>
            <person name="Martin F."/>
        </authorList>
    </citation>
    <scope>NUCLEOTIDE SEQUENCE</scope>
    <source>
        <strain evidence="1">DAOM 197198</strain>
    </source>
</reference>
<dbReference type="HOGENOM" id="CLU_133409_0_0_1"/>
<dbReference type="VEuPathDB" id="FungiDB:RhiirFUN_003608"/>
<proteinExistence type="predicted"/>
<evidence type="ECO:0000313" key="1">
    <source>
        <dbReference type="EMBL" id="ESA19651.1"/>
    </source>
</evidence>
<dbReference type="AlphaFoldDB" id="U9UVN9"/>
<dbReference type="EMBL" id="KI278053">
    <property type="protein sequence ID" value="ESA19651.1"/>
    <property type="molecule type" value="Genomic_DNA"/>
</dbReference>